<keyword evidence="3" id="KW-1185">Reference proteome</keyword>
<comment type="caution">
    <text evidence="2">The sequence shown here is derived from an EMBL/GenBank/DDBJ whole genome shotgun (WGS) entry which is preliminary data.</text>
</comment>
<sequence length="288" mass="32593">MVDTNDINEFLRRNFGLSNDYTGSYGHAPDPYHLGVGTPRFAGSINSSSLLDGSESEDPYFDTQSYTTTPSVASRSTMQSSRSSVFSNQTRWGYQSSMGHTSIASGRHTFAGQHAPPLVAAPSPHHGGDLWCEFSELKNCPATFRLDDEAGWIDHHVGHLREKFPFQSNCWFCDDFRFVAESPDELYAKFYERMQHISSHISFNRMTSYDVRPDFHLVEHMHQHRLIPEQTYRIAMQFDELPPKYQIPGMPGAAPPSSSSRPPPSSSSRHRSHGRERHSQQSGYMSGR</sequence>
<protein>
    <submittedName>
        <fullName evidence="2">Uncharacterized protein</fullName>
    </submittedName>
</protein>
<gene>
    <name evidence="2" type="ORF">QBC36DRAFT_129141</name>
</gene>
<name>A0AAN7ABH5_9PEZI</name>
<accession>A0AAN7ABH5</accession>
<dbReference type="AlphaFoldDB" id="A0AAN7ABH5"/>
<organism evidence="2 3">
    <name type="scientific">Triangularia setosa</name>
    <dbReference type="NCBI Taxonomy" id="2587417"/>
    <lineage>
        <taxon>Eukaryota</taxon>
        <taxon>Fungi</taxon>
        <taxon>Dikarya</taxon>
        <taxon>Ascomycota</taxon>
        <taxon>Pezizomycotina</taxon>
        <taxon>Sordariomycetes</taxon>
        <taxon>Sordariomycetidae</taxon>
        <taxon>Sordariales</taxon>
        <taxon>Podosporaceae</taxon>
        <taxon>Triangularia</taxon>
    </lineage>
</organism>
<dbReference type="EMBL" id="MU866090">
    <property type="protein sequence ID" value="KAK4181118.1"/>
    <property type="molecule type" value="Genomic_DNA"/>
</dbReference>
<reference evidence="2" key="2">
    <citation type="submission" date="2023-05" db="EMBL/GenBank/DDBJ databases">
        <authorList>
            <consortium name="Lawrence Berkeley National Laboratory"/>
            <person name="Steindorff A."/>
            <person name="Hensen N."/>
            <person name="Bonometti L."/>
            <person name="Westerberg I."/>
            <person name="Brannstrom I.O."/>
            <person name="Guillou S."/>
            <person name="Cros-Aarteil S."/>
            <person name="Calhoun S."/>
            <person name="Haridas S."/>
            <person name="Kuo A."/>
            <person name="Mondo S."/>
            <person name="Pangilinan J."/>
            <person name="Riley R."/>
            <person name="Labutti K."/>
            <person name="Andreopoulos B."/>
            <person name="Lipzen A."/>
            <person name="Chen C."/>
            <person name="Yanf M."/>
            <person name="Daum C."/>
            <person name="Ng V."/>
            <person name="Clum A."/>
            <person name="Ohm R."/>
            <person name="Martin F."/>
            <person name="Silar P."/>
            <person name="Natvig D."/>
            <person name="Lalanne C."/>
            <person name="Gautier V."/>
            <person name="Ament-Velasquez S.L."/>
            <person name="Kruys A."/>
            <person name="Hutchinson M.I."/>
            <person name="Powell A.J."/>
            <person name="Barry K."/>
            <person name="Miller A.N."/>
            <person name="Grigoriev I.V."/>
            <person name="Debuchy R."/>
            <person name="Gladieux P."/>
            <person name="Thoren M.H."/>
            <person name="Johannesson H."/>
        </authorList>
    </citation>
    <scope>NUCLEOTIDE SEQUENCE</scope>
    <source>
        <strain evidence="2">CBS 892.96</strain>
    </source>
</reference>
<feature type="region of interest" description="Disordered" evidence="1">
    <location>
        <begin position="47"/>
        <end position="82"/>
    </location>
</feature>
<evidence type="ECO:0000256" key="1">
    <source>
        <dbReference type="SAM" id="MobiDB-lite"/>
    </source>
</evidence>
<feature type="region of interest" description="Disordered" evidence="1">
    <location>
        <begin position="245"/>
        <end position="288"/>
    </location>
</feature>
<feature type="compositionally biased region" description="Low complexity" evidence="1">
    <location>
        <begin position="71"/>
        <end position="82"/>
    </location>
</feature>
<dbReference type="Proteomes" id="UP001302321">
    <property type="component" value="Unassembled WGS sequence"/>
</dbReference>
<proteinExistence type="predicted"/>
<evidence type="ECO:0000313" key="2">
    <source>
        <dbReference type="EMBL" id="KAK4181118.1"/>
    </source>
</evidence>
<evidence type="ECO:0000313" key="3">
    <source>
        <dbReference type="Proteomes" id="UP001302321"/>
    </source>
</evidence>
<reference evidence="2" key="1">
    <citation type="journal article" date="2023" name="Mol. Phylogenet. Evol.">
        <title>Genome-scale phylogeny and comparative genomics of the fungal order Sordariales.</title>
        <authorList>
            <person name="Hensen N."/>
            <person name="Bonometti L."/>
            <person name="Westerberg I."/>
            <person name="Brannstrom I.O."/>
            <person name="Guillou S."/>
            <person name="Cros-Aarteil S."/>
            <person name="Calhoun S."/>
            <person name="Haridas S."/>
            <person name="Kuo A."/>
            <person name="Mondo S."/>
            <person name="Pangilinan J."/>
            <person name="Riley R."/>
            <person name="LaButti K."/>
            <person name="Andreopoulos B."/>
            <person name="Lipzen A."/>
            <person name="Chen C."/>
            <person name="Yan M."/>
            <person name="Daum C."/>
            <person name="Ng V."/>
            <person name="Clum A."/>
            <person name="Steindorff A."/>
            <person name="Ohm R.A."/>
            <person name="Martin F."/>
            <person name="Silar P."/>
            <person name="Natvig D.O."/>
            <person name="Lalanne C."/>
            <person name="Gautier V."/>
            <person name="Ament-Velasquez S.L."/>
            <person name="Kruys A."/>
            <person name="Hutchinson M.I."/>
            <person name="Powell A.J."/>
            <person name="Barry K."/>
            <person name="Miller A.N."/>
            <person name="Grigoriev I.V."/>
            <person name="Debuchy R."/>
            <person name="Gladieux P."/>
            <person name="Hiltunen Thoren M."/>
            <person name="Johannesson H."/>
        </authorList>
    </citation>
    <scope>NUCLEOTIDE SEQUENCE</scope>
    <source>
        <strain evidence="2">CBS 892.96</strain>
    </source>
</reference>